<sequence length="203" mass="21371">MDARLRLIIFGVAAFIILAVVLWGVILMVRNSQSQGEIPAETTTDLSSRLPVISSTPSSANTTTPPPPGMKSYTGLKLSFNYPAGWGLLTCANSESIELDPTNGTDTKNIVCDEALKPVTMLVADRLNCSGETVTLGGRQVVRSKVSSGSDTSYRWCMAVGDTAIDITHRVSPSGSRATSKGDFSAAIEEMIKTIPTLGSGGS</sequence>
<dbReference type="Proteomes" id="UP000034785">
    <property type="component" value="Unassembled WGS sequence"/>
</dbReference>
<feature type="region of interest" description="Disordered" evidence="1">
    <location>
        <begin position="37"/>
        <end position="68"/>
    </location>
</feature>
<proteinExistence type="predicted"/>
<dbReference type="AlphaFoldDB" id="A0A0G1B625"/>
<protein>
    <submittedName>
        <fullName evidence="3">Uncharacterized protein</fullName>
    </submittedName>
</protein>
<keyword evidence="2" id="KW-0472">Membrane</keyword>
<reference evidence="3 4" key="1">
    <citation type="journal article" date="2015" name="Nature">
        <title>rRNA introns, odd ribosomes, and small enigmatic genomes across a large radiation of phyla.</title>
        <authorList>
            <person name="Brown C.T."/>
            <person name="Hug L.A."/>
            <person name="Thomas B.C."/>
            <person name="Sharon I."/>
            <person name="Castelle C.J."/>
            <person name="Singh A."/>
            <person name="Wilkins M.J."/>
            <person name="Williams K.H."/>
            <person name="Banfield J.F."/>
        </authorList>
    </citation>
    <scope>NUCLEOTIDE SEQUENCE [LARGE SCALE GENOMIC DNA]</scope>
</reference>
<comment type="caution">
    <text evidence="3">The sequence shown here is derived from an EMBL/GenBank/DDBJ whole genome shotgun (WGS) entry which is preliminary data.</text>
</comment>
<organism evidence="3 4">
    <name type="scientific">Candidatus Daviesbacteria bacterium GW2011_GWA2_42_7</name>
    <dbReference type="NCBI Taxonomy" id="1618425"/>
    <lineage>
        <taxon>Bacteria</taxon>
        <taxon>Candidatus Daviesiibacteriota</taxon>
    </lineage>
</organism>
<keyword evidence="2" id="KW-1133">Transmembrane helix</keyword>
<accession>A0A0G1B625</accession>
<keyword evidence="2" id="KW-0812">Transmembrane</keyword>
<evidence type="ECO:0000256" key="1">
    <source>
        <dbReference type="SAM" id="MobiDB-lite"/>
    </source>
</evidence>
<gene>
    <name evidence="3" type="ORF">UV41_C0073G0002</name>
</gene>
<evidence type="ECO:0000313" key="4">
    <source>
        <dbReference type="Proteomes" id="UP000034785"/>
    </source>
</evidence>
<feature type="compositionally biased region" description="Polar residues" evidence="1">
    <location>
        <begin position="37"/>
        <end position="47"/>
    </location>
</feature>
<evidence type="ECO:0000256" key="2">
    <source>
        <dbReference type="SAM" id="Phobius"/>
    </source>
</evidence>
<name>A0A0G1B625_9BACT</name>
<feature type="compositionally biased region" description="Low complexity" evidence="1">
    <location>
        <begin position="54"/>
        <end position="63"/>
    </location>
</feature>
<feature type="transmembrane region" description="Helical" evidence="2">
    <location>
        <begin position="7"/>
        <end position="29"/>
    </location>
</feature>
<evidence type="ECO:0000313" key="3">
    <source>
        <dbReference type="EMBL" id="KKS68850.1"/>
    </source>
</evidence>
<dbReference type="EMBL" id="LCEJ01000073">
    <property type="protein sequence ID" value="KKS68850.1"/>
    <property type="molecule type" value="Genomic_DNA"/>
</dbReference>